<accession>A0A0D2J145</accession>
<proteinExistence type="predicted"/>
<protein>
    <submittedName>
        <fullName evidence="2">Uncharacterized protein</fullName>
    </submittedName>
</protein>
<feature type="compositionally biased region" description="Polar residues" evidence="1">
    <location>
        <begin position="184"/>
        <end position="204"/>
    </location>
</feature>
<name>A0A0D2J145_9EURO</name>
<evidence type="ECO:0000313" key="2">
    <source>
        <dbReference type="EMBL" id="KIX09411.1"/>
    </source>
</evidence>
<dbReference type="HOGENOM" id="CLU_1116254_0_0_1"/>
<feature type="region of interest" description="Disordered" evidence="1">
    <location>
        <begin position="148"/>
        <end position="249"/>
    </location>
</feature>
<reference evidence="2 3" key="1">
    <citation type="submission" date="2015-01" db="EMBL/GenBank/DDBJ databases">
        <title>The Genome Sequence of Rhinocladiella mackenzie CBS 650.93.</title>
        <authorList>
            <consortium name="The Broad Institute Genomics Platform"/>
            <person name="Cuomo C."/>
            <person name="de Hoog S."/>
            <person name="Gorbushina A."/>
            <person name="Stielow B."/>
            <person name="Teixiera M."/>
            <person name="Abouelleil A."/>
            <person name="Chapman S.B."/>
            <person name="Priest M."/>
            <person name="Young S.K."/>
            <person name="Wortman J."/>
            <person name="Nusbaum C."/>
            <person name="Birren B."/>
        </authorList>
    </citation>
    <scope>NUCLEOTIDE SEQUENCE [LARGE SCALE GENOMIC DNA]</scope>
    <source>
        <strain evidence="2 3">CBS 650.93</strain>
    </source>
</reference>
<dbReference type="RefSeq" id="XP_013276547.1">
    <property type="nucleotide sequence ID" value="XM_013421093.1"/>
</dbReference>
<keyword evidence="3" id="KW-1185">Reference proteome</keyword>
<feature type="compositionally biased region" description="Low complexity" evidence="1">
    <location>
        <begin position="101"/>
        <end position="116"/>
    </location>
</feature>
<dbReference type="VEuPathDB" id="FungiDB:Z518_00491"/>
<organism evidence="2 3">
    <name type="scientific">Rhinocladiella mackenziei CBS 650.93</name>
    <dbReference type="NCBI Taxonomy" id="1442369"/>
    <lineage>
        <taxon>Eukaryota</taxon>
        <taxon>Fungi</taxon>
        <taxon>Dikarya</taxon>
        <taxon>Ascomycota</taxon>
        <taxon>Pezizomycotina</taxon>
        <taxon>Eurotiomycetes</taxon>
        <taxon>Chaetothyriomycetidae</taxon>
        <taxon>Chaetothyriales</taxon>
        <taxon>Herpotrichiellaceae</taxon>
        <taxon>Rhinocladiella</taxon>
    </lineage>
</organism>
<feature type="compositionally biased region" description="Polar residues" evidence="1">
    <location>
        <begin position="70"/>
        <end position="86"/>
    </location>
</feature>
<evidence type="ECO:0000313" key="3">
    <source>
        <dbReference type="Proteomes" id="UP000053617"/>
    </source>
</evidence>
<gene>
    <name evidence="2" type="ORF">Z518_00491</name>
</gene>
<dbReference type="GeneID" id="25288562"/>
<feature type="region of interest" description="Disordered" evidence="1">
    <location>
        <begin position="70"/>
        <end position="116"/>
    </location>
</feature>
<evidence type="ECO:0000256" key="1">
    <source>
        <dbReference type="SAM" id="MobiDB-lite"/>
    </source>
</evidence>
<dbReference type="EMBL" id="KN847475">
    <property type="protein sequence ID" value="KIX09411.1"/>
    <property type="molecule type" value="Genomic_DNA"/>
</dbReference>
<dbReference type="AlphaFoldDB" id="A0A0D2J145"/>
<sequence>MSSFALAFPTSWTVDSNGRLSTTRQVEPRLDPSSFEPSRKTTILAPESLSLTFSGASKYPTDFPSSWLFSAGSQPSRAQQAASTPEQDQRHDPLISAQRHTTTYSKLSNLSTSSTLRPTVSAANQLSATTDDFGYHGTNLKEKLLEHISQHSSRSSPKLPHSISLSTNPPLSHRQPGNAEGQAPDSQAVPTSRPGSSNLHSSGISEPAQAQYDDESNLSDGSGAGDAPYRPFDFPDNYSIVTAGTTITK</sequence>
<feature type="region of interest" description="Disordered" evidence="1">
    <location>
        <begin position="17"/>
        <end position="41"/>
    </location>
</feature>
<feature type="compositionally biased region" description="Polar residues" evidence="1">
    <location>
        <begin position="239"/>
        <end position="249"/>
    </location>
</feature>
<dbReference type="Proteomes" id="UP000053617">
    <property type="component" value="Unassembled WGS sequence"/>
</dbReference>